<dbReference type="GO" id="GO:0005737">
    <property type="term" value="C:cytoplasm"/>
    <property type="evidence" value="ECO:0007669"/>
    <property type="project" value="UniProtKB-SubCell"/>
</dbReference>
<comment type="similarity">
    <text evidence="2">Belongs to the DsrC/TusE family.</text>
</comment>
<dbReference type="InterPro" id="IPR025526">
    <property type="entry name" value="DsrC-like_dom_sf"/>
</dbReference>
<feature type="active site" description="Cysteine persulfide intermediate" evidence="4">
    <location>
        <position position="116"/>
    </location>
</feature>
<dbReference type="GO" id="GO:0002143">
    <property type="term" value="P:tRNA wobble position uridine thiolation"/>
    <property type="evidence" value="ECO:0007669"/>
    <property type="project" value="TreeGrafter"/>
</dbReference>
<dbReference type="InterPro" id="IPR007453">
    <property type="entry name" value="DsrC/TusE"/>
</dbReference>
<dbReference type="GO" id="GO:0097163">
    <property type="term" value="F:sulfur carrier activity"/>
    <property type="evidence" value="ECO:0007669"/>
    <property type="project" value="TreeGrafter"/>
</dbReference>
<evidence type="ECO:0000256" key="2">
    <source>
        <dbReference type="ARBA" id="ARBA00005718"/>
    </source>
</evidence>
<evidence type="ECO:0000256" key="4">
    <source>
        <dbReference type="PIRSR" id="PIRSR006223-50"/>
    </source>
</evidence>
<evidence type="ECO:0000313" key="6">
    <source>
        <dbReference type="Proteomes" id="UP000238196"/>
    </source>
</evidence>
<dbReference type="Proteomes" id="UP000238196">
    <property type="component" value="Unassembled WGS sequence"/>
</dbReference>
<evidence type="ECO:0000256" key="1">
    <source>
        <dbReference type="ARBA" id="ARBA00004496"/>
    </source>
</evidence>
<dbReference type="EMBL" id="PRLP01000034">
    <property type="protein sequence ID" value="PPC77361.1"/>
    <property type="molecule type" value="Genomic_DNA"/>
</dbReference>
<dbReference type="PANTHER" id="PTHR37010:SF1">
    <property type="entry name" value="SULFURTRANSFERASE TUSE"/>
    <property type="match status" value="1"/>
</dbReference>
<sequence>MLNRLAGNPTNLNMTTLATDPEGYLINLDDWSTEAANTLAHSAGIELTEAHWEVLFLLREFYTEYGISPATRPFVKAVALKLGKEKGNSMYLMTLFSESPAKLAAKLAGLPKPTNCL</sequence>
<keyword evidence="3" id="KW-0963">Cytoplasm</keyword>
<dbReference type="Gene3D" id="3.30.1420.10">
    <property type="match status" value="1"/>
</dbReference>
<dbReference type="PANTHER" id="PTHR37010">
    <property type="entry name" value="SULFURTRANSFERASE TUSE"/>
    <property type="match status" value="1"/>
</dbReference>
<gene>
    <name evidence="5" type="ORF">C4K68_10865</name>
</gene>
<organism evidence="5 6">
    <name type="scientific">Proteobacteria bacterium 228</name>
    <dbReference type="NCBI Taxonomy" id="2083153"/>
    <lineage>
        <taxon>Bacteria</taxon>
        <taxon>Pseudomonadati</taxon>
        <taxon>Pseudomonadota</taxon>
    </lineage>
</organism>
<evidence type="ECO:0000313" key="5">
    <source>
        <dbReference type="EMBL" id="PPC77361.1"/>
    </source>
</evidence>
<proteinExistence type="inferred from homology"/>
<reference evidence="5 6" key="1">
    <citation type="submission" date="2018-02" db="EMBL/GenBank/DDBJ databases">
        <title>novel marine gammaproteobacteria from coastal saline agro ecosystem.</title>
        <authorList>
            <person name="Krishnan R."/>
            <person name="Ramesh Kumar N."/>
        </authorList>
    </citation>
    <scope>NUCLEOTIDE SEQUENCE [LARGE SCALE GENOMIC DNA]</scope>
    <source>
        <strain evidence="5 6">228</strain>
    </source>
</reference>
<dbReference type="SUPFAM" id="SSF69721">
    <property type="entry name" value="DsrC, the gamma subunit of dissimilatory sulfite reductase"/>
    <property type="match status" value="1"/>
</dbReference>
<protein>
    <submittedName>
        <fullName evidence="5">Sulfurtransferase TusE</fullName>
    </submittedName>
</protein>
<dbReference type="InterPro" id="IPR042072">
    <property type="entry name" value="DsrC-like_C"/>
</dbReference>
<accession>A0A2S5KR77</accession>
<dbReference type="Pfam" id="PF04358">
    <property type="entry name" value="DsrC"/>
    <property type="match status" value="1"/>
</dbReference>
<dbReference type="AlphaFoldDB" id="A0A2S5KR77"/>
<evidence type="ECO:0000256" key="3">
    <source>
        <dbReference type="ARBA" id="ARBA00022490"/>
    </source>
</evidence>
<dbReference type="InterPro" id="IPR043163">
    <property type="entry name" value="DsrC-like_N"/>
</dbReference>
<dbReference type="PIRSF" id="PIRSF006223">
    <property type="entry name" value="DsrC_TusE"/>
    <property type="match status" value="1"/>
</dbReference>
<dbReference type="Gene3D" id="1.10.10.370">
    <property type="entry name" value="DsrC-like protein, C-terminal domain"/>
    <property type="match status" value="1"/>
</dbReference>
<name>A0A2S5KR77_9PROT</name>
<dbReference type="OrthoDB" id="9786347at2"/>
<comment type="caution">
    <text evidence="5">The sequence shown here is derived from an EMBL/GenBank/DDBJ whole genome shotgun (WGS) entry which is preliminary data.</text>
</comment>
<dbReference type="NCBIfam" id="TIGR03342">
    <property type="entry name" value="dsrC_tusE_dsvC"/>
    <property type="match status" value="1"/>
</dbReference>
<comment type="subcellular location">
    <subcellularLocation>
        <location evidence="1">Cytoplasm</location>
    </subcellularLocation>
</comment>